<dbReference type="PRINTS" id="PR01006">
    <property type="entry name" value="FLGHOOKFLIE"/>
</dbReference>
<evidence type="ECO:0000256" key="3">
    <source>
        <dbReference type="ARBA" id="ARBA00023143"/>
    </source>
</evidence>
<dbReference type="GO" id="GO:0003774">
    <property type="term" value="F:cytoskeletal motor activity"/>
    <property type="evidence" value="ECO:0007669"/>
    <property type="project" value="InterPro"/>
</dbReference>
<dbReference type="STRING" id="200991.AUC31_09135"/>
<reference evidence="6" key="1">
    <citation type="submission" date="2016-01" db="EMBL/GenBank/DDBJ databases">
        <title>Complete genome of Planococcus rifietoensis type strain M8.</title>
        <authorList>
            <person name="See-Too W.S."/>
        </authorList>
    </citation>
    <scope>NUCLEOTIDE SEQUENCE [LARGE SCALE GENOMIC DNA]</scope>
    <source>
        <strain evidence="6">M8</strain>
    </source>
</reference>
<comment type="subcellular location">
    <subcellularLocation>
        <location evidence="1 4">Bacterial flagellum basal body</location>
    </subcellularLocation>
</comment>
<keyword evidence="6" id="KW-0966">Cell projection</keyword>
<dbReference type="GO" id="GO:0009425">
    <property type="term" value="C:bacterial-type flagellum basal body"/>
    <property type="evidence" value="ECO:0007669"/>
    <property type="project" value="UniProtKB-SubCell"/>
</dbReference>
<evidence type="ECO:0000256" key="5">
    <source>
        <dbReference type="NCBIfam" id="TIGR00205"/>
    </source>
</evidence>
<dbReference type="PANTHER" id="PTHR34653">
    <property type="match status" value="1"/>
</dbReference>
<evidence type="ECO:0000256" key="1">
    <source>
        <dbReference type="ARBA" id="ARBA00004117"/>
    </source>
</evidence>
<evidence type="ECO:0000313" key="7">
    <source>
        <dbReference type="Proteomes" id="UP000067683"/>
    </source>
</evidence>
<sequence length="98" mass="11101">MEKIAQLQTPFLQNQFLEKMQPEPQATGFGDVFKNALKEVSAAQNVSDKKTDQLLTGEVKDVHEVMIASQKASLSLQMTMQVRNKVVEAYQEVMRMQV</sequence>
<dbReference type="Proteomes" id="UP000067683">
    <property type="component" value="Chromosome"/>
</dbReference>
<dbReference type="KEGG" id="prt:AUC31_09135"/>
<dbReference type="GO" id="GO:0071973">
    <property type="term" value="P:bacterial-type flagellum-dependent cell motility"/>
    <property type="evidence" value="ECO:0007669"/>
    <property type="project" value="InterPro"/>
</dbReference>
<dbReference type="HAMAP" id="MF_00724">
    <property type="entry name" value="FliE"/>
    <property type="match status" value="1"/>
</dbReference>
<evidence type="ECO:0000256" key="4">
    <source>
        <dbReference type="HAMAP-Rule" id="MF_00724"/>
    </source>
</evidence>
<evidence type="ECO:0000256" key="2">
    <source>
        <dbReference type="ARBA" id="ARBA00009272"/>
    </source>
</evidence>
<dbReference type="EMBL" id="CP013659">
    <property type="protein sequence ID" value="ALS75375.1"/>
    <property type="molecule type" value="Genomic_DNA"/>
</dbReference>
<evidence type="ECO:0000313" key="6">
    <source>
        <dbReference type="EMBL" id="ALS75375.1"/>
    </source>
</evidence>
<dbReference type="NCBIfam" id="TIGR00205">
    <property type="entry name" value="fliE"/>
    <property type="match status" value="1"/>
</dbReference>
<comment type="similarity">
    <text evidence="2 4">Belongs to the FliE family.</text>
</comment>
<keyword evidence="6" id="KW-0282">Flagellum</keyword>
<protein>
    <recommendedName>
        <fullName evidence="4 5">Flagellar hook-basal body complex protein FliE</fullName>
    </recommendedName>
</protein>
<keyword evidence="6" id="KW-0969">Cilium</keyword>
<keyword evidence="3 4" id="KW-0975">Bacterial flagellum</keyword>
<organism evidence="6 7">
    <name type="scientific">Planococcus rifietoensis</name>
    <dbReference type="NCBI Taxonomy" id="200991"/>
    <lineage>
        <taxon>Bacteria</taxon>
        <taxon>Bacillati</taxon>
        <taxon>Bacillota</taxon>
        <taxon>Bacilli</taxon>
        <taxon>Bacillales</taxon>
        <taxon>Caryophanaceae</taxon>
        <taxon>Planococcus</taxon>
    </lineage>
</organism>
<dbReference type="GO" id="GO:0005198">
    <property type="term" value="F:structural molecule activity"/>
    <property type="evidence" value="ECO:0007669"/>
    <property type="project" value="UniProtKB-UniRule"/>
</dbReference>
<dbReference type="Pfam" id="PF02049">
    <property type="entry name" value="FliE"/>
    <property type="match status" value="1"/>
</dbReference>
<keyword evidence="7" id="KW-1185">Reference proteome</keyword>
<gene>
    <name evidence="4" type="primary">fliE</name>
    <name evidence="6" type="ORF">AUC31_09135</name>
</gene>
<name>A0A0U2XEX3_9BACL</name>
<dbReference type="AlphaFoldDB" id="A0A0U2XEX3"/>
<proteinExistence type="inferred from homology"/>
<dbReference type="RefSeq" id="WP_058382082.1">
    <property type="nucleotide sequence ID" value="NZ_CP013659.2"/>
</dbReference>
<accession>A0A0U2XEX3</accession>
<dbReference type="OrthoDB" id="9812413at2"/>
<dbReference type="InterPro" id="IPR001624">
    <property type="entry name" value="FliE"/>
</dbReference>
<dbReference type="PANTHER" id="PTHR34653:SF1">
    <property type="entry name" value="FLAGELLAR HOOK-BASAL BODY COMPLEX PROTEIN FLIE"/>
    <property type="match status" value="1"/>
</dbReference>